<dbReference type="AlphaFoldDB" id="A0A7G5BUZ4"/>
<dbReference type="PANTHER" id="PTHR43685:SF2">
    <property type="entry name" value="GLYCOSYLTRANSFERASE 2-LIKE DOMAIN-CONTAINING PROTEIN"/>
    <property type="match status" value="1"/>
</dbReference>
<dbReference type="Proteomes" id="UP000515679">
    <property type="component" value="Chromosome"/>
</dbReference>
<dbReference type="Pfam" id="PF00535">
    <property type="entry name" value="Glycos_transf_2"/>
    <property type="match status" value="1"/>
</dbReference>
<name>A0A7G5BUZ4_9BACL</name>
<evidence type="ECO:0000313" key="3">
    <source>
        <dbReference type="Proteomes" id="UP000515679"/>
    </source>
</evidence>
<dbReference type="InterPro" id="IPR029044">
    <property type="entry name" value="Nucleotide-diphossugar_trans"/>
</dbReference>
<reference evidence="2 3" key="1">
    <citation type="submission" date="2019-07" db="EMBL/GenBank/DDBJ databases">
        <authorList>
            <person name="Kim J.K."/>
            <person name="Cheong H.-M."/>
            <person name="Choi Y."/>
            <person name="Hwang K.J."/>
            <person name="Lee S."/>
            <person name="Choi C."/>
        </authorList>
    </citation>
    <scope>NUCLEOTIDE SEQUENCE [LARGE SCALE GENOMIC DNA]</scope>
    <source>
        <strain evidence="2 3">KS 22</strain>
    </source>
</reference>
<dbReference type="Gene3D" id="3.90.550.10">
    <property type="entry name" value="Spore Coat Polysaccharide Biosynthesis Protein SpsA, Chain A"/>
    <property type="match status" value="1"/>
</dbReference>
<proteinExistence type="predicted"/>
<sequence length="245" mass="28785">MTRPRNRQEGEIEMVSIICCTMRSSYMDNIFNNYERQEFGKKEMIIILNSDDMDIGLWETKARKYANVSVYQVSEKHKLGRCLNVGITKAKYDIIAKFDDDDYYAPHYLLEAVDQLKKSDASIIGKHTTYVYFEQIEALMLYREGREHKYRNKVKGGTLVFKRSVWDHVKFSERKEFGSDTSFLNRCKRKGYLIYSVSKYNYVCIRRADINSHTQKITMEALLAKCTLVSHTHNFVPIITKKMTS</sequence>
<dbReference type="InterPro" id="IPR050834">
    <property type="entry name" value="Glycosyltransf_2"/>
</dbReference>
<dbReference type="PANTHER" id="PTHR43685">
    <property type="entry name" value="GLYCOSYLTRANSFERASE"/>
    <property type="match status" value="1"/>
</dbReference>
<evidence type="ECO:0000259" key="1">
    <source>
        <dbReference type="Pfam" id="PF00535"/>
    </source>
</evidence>
<dbReference type="InterPro" id="IPR001173">
    <property type="entry name" value="Glyco_trans_2-like"/>
</dbReference>
<dbReference type="SUPFAM" id="SSF53448">
    <property type="entry name" value="Nucleotide-diphospho-sugar transferases"/>
    <property type="match status" value="1"/>
</dbReference>
<feature type="domain" description="Glycosyltransferase 2-like" evidence="1">
    <location>
        <begin position="17"/>
        <end position="132"/>
    </location>
</feature>
<keyword evidence="2" id="KW-0808">Transferase</keyword>
<keyword evidence="3" id="KW-1185">Reference proteome</keyword>
<evidence type="ECO:0000313" key="2">
    <source>
        <dbReference type="EMBL" id="QMV40778.1"/>
    </source>
</evidence>
<dbReference type="KEGG" id="cchl:FPL14_05845"/>
<organism evidence="2 3">
    <name type="scientific">Cohnella cholangitidis</name>
    <dbReference type="NCBI Taxonomy" id="2598458"/>
    <lineage>
        <taxon>Bacteria</taxon>
        <taxon>Bacillati</taxon>
        <taxon>Bacillota</taxon>
        <taxon>Bacilli</taxon>
        <taxon>Bacillales</taxon>
        <taxon>Paenibacillaceae</taxon>
        <taxon>Cohnella</taxon>
    </lineage>
</organism>
<gene>
    <name evidence="2" type="ORF">FPL14_05845</name>
</gene>
<protein>
    <submittedName>
        <fullName evidence="2">Glycosyltransferase family 2 protein</fullName>
    </submittedName>
</protein>
<accession>A0A7G5BUZ4</accession>
<dbReference type="EMBL" id="CP041969">
    <property type="protein sequence ID" value="QMV40778.1"/>
    <property type="molecule type" value="Genomic_DNA"/>
</dbReference>
<dbReference type="GO" id="GO:0016740">
    <property type="term" value="F:transferase activity"/>
    <property type="evidence" value="ECO:0007669"/>
    <property type="project" value="UniProtKB-KW"/>
</dbReference>
<dbReference type="CDD" id="cd00761">
    <property type="entry name" value="Glyco_tranf_GTA_type"/>
    <property type="match status" value="1"/>
</dbReference>